<dbReference type="RefSeq" id="XP_008615663.1">
    <property type="nucleotide sequence ID" value="XM_008617441.1"/>
</dbReference>
<evidence type="ECO:0000313" key="2">
    <source>
        <dbReference type="Proteomes" id="UP000030762"/>
    </source>
</evidence>
<dbReference type="PANTHER" id="PTHR12498">
    <property type="entry name" value="N-TERMINAL ASPARAGINE AMIDOHYDROLASE"/>
    <property type="match status" value="1"/>
</dbReference>
<dbReference type="GeneID" id="19952131"/>
<dbReference type="OMA" id="DDATTCC"/>
<dbReference type="PANTHER" id="PTHR12498:SF0">
    <property type="entry name" value="PROTEIN N-TERMINAL ASPARAGINE AMIDOHYDROLASE"/>
    <property type="match status" value="1"/>
</dbReference>
<dbReference type="AlphaFoldDB" id="T0QBM2"/>
<proteinExistence type="predicted"/>
<reference evidence="1 2" key="1">
    <citation type="submission" date="2012-04" db="EMBL/GenBank/DDBJ databases">
        <title>The Genome Sequence of Saprolegnia declina VS20.</title>
        <authorList>
            <consortium name="The Broad Institute Genome Sequencing Platform"/>
            <person name="Russ C."/>
            <person name="Nusbaum C."/>
            <person name="Tyler B."/>
            <person name="van West P."/>
            <person name="Dieguez-Uribeondo J."/>
            <person name="de Bruijn I."/>
            <person name="Tripathy S."/>
            <person name="Jiang R."/>
            <person name="Young S.K."/>
            <person name="Zeng Q."/>
            <person name="Gargeya S."/>
            <person name="Fitzgerald M."/>
            <person name="Haas B."/>
            <person name="Abouelleil A."/>
            <person name="Alvarado L."/>
            <person name="Arachchi H.M."/>
            <person name="Berlin A."/>
            <person name="Chapman S.B."/>
            <person name="Goldberg J."/>
            <person name="Griggs A."/>
            <person name="Gujja S."/>
            <person name="Hansen M."/>
            <person name="Howarth C."/>
            <person name="Imamovic A."/>
            <person name="Larimer J."/>
            <person name="McCowen C."/>
            <person name="Montmayeur A."/>
            <person name="Murphy C."/>
            <person name="Neiman D."/>
            <person name="Pearson M."/>
            <person name="Priest M."/>
            <person name="Roberts A."/>
            <person name="Saif S."/>
            <person name="Shea T."/>
            <person name="Sisk P."/>
            <person name="Sykes S."/>
            <person name="Wortman J."/>
            <person name="Nusbaum C."/>
            <person name="Birren B."/>
        </authorList>
    </citation>
    <scope>NUCLEOTIDE SEQUENCE [LARGE SCALE GENOMIC DNA]</scope>
    <source>
        <strain evidence="1 2">VS20</strain>
    </source>
</reference>
<keyword evidence="2" id="KW-1185">Reference proteome</keyword>
<dbReference type="Pfam" id="PF14736">
    <property type="entry name" value="N_Asn_amidohyd"/>
    <property type="match status" value="1"/>
</dbReference>
<dbReference type="OrthoDB" id="539995at2759"/>
<evidence type="ECO:0000313" key="1">
    <source>
        <dbReference type="EMBL" id="EQC30925.1"/>
    </source>
</evidence>
<dbReference type="InterPro" id="IPR026750">
    <property type="entry name" value="NTAN1"/>
</dbReference>
<dbReference type="InParanoid" id="T0QBM2"/>
<dbReference type="GO" id="GO:0008418">
    <property type="term" value="F:protein-N-terminal asparagine amidohydrolase activity"/>
    <property type="evidence" value="ECO:0007669"/>
    <property type="project" value="InterPro"/>
</dbReference>
<accession>T0QBM2</accession>
<organism evidence="1 2">
    <name type="scientific">Saprolegnia diclina (strain VS20)</name>
    <dbReference type="NCBI Taxonomy" id="1156394"/>
    <lineage>
        <taxon>Eukaryota</taxon>
        <taxon>Sar</taxon>
        <taxon>Stramenopiles</taxon>
        <taxon>Oomycota</taxon>
        <taxon>Saprolegniomycetes</taxon>
        <taxon>Saprolegniales</taxon>
        <taxon>Saprolegniaceae</taxon>
        <taxon>Saprolegnia</taxon>
    </lineage>
</organism>
<dbReference type="EMBL" id="JH767172">
    <property type="protein sequence ID" value="EQC30925.1"/>
    <property type="molecule type" value="Genomic_DNA"/>
</dbReference>
<dbReference type="Proteomes" id="UP000030762">
    <property type="component" value="Unassembled WGS sequence"/>
</dbReference>
<dbReference type="VEuPathDB" id="FungiDB:SDRG_11404"/>
<protein>
    <submittedName>
        <fullName evidence="1">Uncharacterized protein</fullName>
    </submittedName>
</protein>
<sequence length="315" mass="33712">MLVTATTTADVIAASPALWAAADAFFSMPLLATTDDASYARGYPELYVAQGEVAYSFASAPLALASDDATTCCILVLQSTTCVCLAHVDSPAQVAFLFAHWQRTVGDVDTRIAVVGGYVDEDGVGAGIIASIVDAMRAAPVSFSILLWATGKTNTVPGSSPSQPKVRGLLALPTTLDGDVQLAPIDYAPGAYRGPNFLRRTTSTHATPLFVLKAEPALECVVGPYSRFWMESDLPAAHMRRYLAHVQGFSDAELLQRFSTSPAAEGPKFVADLKARFEAAHAVLDLGNDERSAILCAAQRYRWQPSTRHWDLVET</sequence>
<dbReference type="GO" id="GO:0006511">
    <property type="term" value="P:ubiquitin-dependent protein catabolic process"/>
    <property type="evidence" value="ECO:0007669"/>
    <property type="project" value="TreeGrafter"/>
</dbReference>
<dbReference type="GO" id="GO:0005634">
    <property type="term" value="C:nucleus"/>
    <property type="evidence" value="ECO:0007669"/>
    <property type="project" value="TreeGrafter"/>
</dbReference>
<name>T0QBM2_SAPDV</name>
<gene>
    <name evidence="1" type="ORF">SDRG_11404</name>
</gene>